<dbReference type="EMBL" id="JANBUL010000079">
    <property type="protein sequence ID" value="KAJ2782211.1"/>
    <property type="molecule type" value="Genomic_DNA"/>
</dbReference>
<gene>
    <name evidence="1" type="ORF">H4R18_002420</name>
</gene>
<proteinExistence type="predicted"/>
<evidence type="ECO:0000313" key="2">
    <source>
        <dbReference type="Proteomes" id="UP001140217"/>
    </source>
</evidence>
<dbReference type="AlphaFoldDB" id="A0A9W8HAW9"/>
<sequence>MVYGVIEIGCKEDVTCADGSPFSGTGEAISIRSNLGLAVSAGCLHLAKHVRIDAEYSERPNAVLDRMVGFMRAAADKWSGVKLLAVRLCTKLERDDFCYENDDDLRALCGAMAAVLPKVTRLNLCVRAPNFIIVAGKPYVLLASQYADQLEEMELNRPVRFPQDVVFRRLKKLHIDGAHEPRCRLPRMDPGVVEELRLDTLPPFEVWSAFDPDACAPEITFNNLKALDLTYYECCADRFLDDGGYLPYDDDVDNYVKLPEHTWRLRFPALKRLDMCSDADGYQLLERSELPPRMDAIAIQATSAVFRDAASRTLPAVQRLIVNILPESNNDPAALPAACRILSSAVASDDVVLMICDKKMTVAPSQINVDTLTRLSLYAPTSVDTMLDLIRKLPRLVTLTIWSLLLYDIQADINAPGPDEASLLVPFNTRIRTLTLHAPLCEPLMGSFALLVRYLILRIPTLKRLHSDRAKPPLFEAVVPAYRRQYPHLDSIRFDFKQ</sequence>
<dbReference type="OrthoDB" id="5513006at2759"/>
<evidence type="ECO:0000313" key="1">
    <source>
        <dbReference type="EMBL" id="KAJ2782211.1"/>
    </source>
</evidence>
<dbReference type="Proteomes" id="UP001140217">
    <property type="component" value="Unassembled WGS sequence"/>
</dbReference>
<keyword evidence="2" id="KW-1185">Reference proteome</keyword>
<accession>A0A9W8HAW9</accession>
<organism evidence="1 2">
    <name type="scientific">Coemansia javaensis</name>
    <dbReference type="NCBI Taxonomy" id="2761396"/>
    <lineage>
        <taxon>Eukaryota</taxon>
        <taxon>Fungi</taxon>
        <taxon>Fungi incertae sedis</taxon>
        <taxon>Zoopagomycota</taxon>
        <taxon>Kickxellomycotina</taxon>
        <taxon>Kickxellomycetes</taxon>
        <taxon>Kickxellales</taxon>
        <taxon>Kickxellaceae</taxon>
        <taxon>Coemansia</taxon>
    </lineage>
</organism>
<comment type="caution">
    <text evidence="1">The sequence shown here is derived from an EMBL/GenBank/DDBJ whole genome shotgun (WGS) entry which is preliminary data.</text>
</comment>
<name>A0A9W8HAW9_9FUNG</name>
<protein>
    <submittedName>
        <fullName evidence="1">Uncharacterized protein</fullName>
    </submittedName>
</protein>
<reference evidence="1" key="1">
    <citation type="submission" date="2022-07" db="EMBL/GenBank/DDBJ databases">
        <title>Phylogenomic reconstructions and comparative analyses of Kickxellomycotina fungi.</title>
        <authorList>
            <person name="Reynolds N.K."/>
            <person name="Stajich J.E."/>
            <person name="Barry K."/>
            <person name="Grigoriev I.V."/>
            <person name="Crous P."/>
            <person name="Smith M.E."/>
        </authorList>
    </citation>
    <scope>NUCLEOTIDE SEQUENCE</scope>
    <source>
        <strain evidence="1">NBRC 105414</strain>
    </source>
</reference>